<dbReference type="Proteomes" id="UP001311915">
    <property type="component" value="Unassembled WGS sequence"/>
</dbReference>
<evidence type="ECO:0000313" key="2">
    <source>
        <dbReference type="Proteomes" id="UP001311915"/>
    </source>
</evidence>
<reference evidence="1 2" key="1">
    <citation type="submission" date="2023-10" db="EMBL/GenBank/DDBJ databases">
        <title>Genome-Wide Identification Analysis in wild type Solanum Pinnatisectum Reveals Some Genes Defensing Phytophthora Infestans.</title>
        <authorList>
            <person name="Sun C."/>
        </authorList>
    </citation>
    <scope>NUCLEOTIDE SEQUENCE [LARGE SCALE GENOMIC DNA]</scope>
    <source>
        <strain evidence="1">LQN</strain>
        <tissue evidence="1">Leaf</tissue>
    </source>
</reference>
<gene>
    <name evidence="1" type="ORF">R3W88_024426</name>
</gene>
<evidence type="ECO:0000313" key="1">
    <source>
        <dbReference type="EMBL" id="KAK4731438.1"/>
    </source>
</evidence>
<organism evidence="1 2">
    <name type="scientific">Solanum pinnatisectum</name>
    <name type="common">tansyleaf nightshade</name>
    <dbReference type="NCBI Taxonomy" id="50273"/>
    <lineage>
        <taxon>Eukaryota</taxon>
        <taxon>Viridiplantae</taxon>
        <taxon>Streptophyta</taxon>
        <taxon>Embryophyta</taxon>
        <taxon>Tracheophyta</taxon>
        <taxon>Spermatophyta</taxon>
        <taxon>Magnoliopsida</taxon>
        <taxon>eudicotyledons</taxon>
        <taxon>Gunneridae</taxon>
        <taxon>Pentapetalae</taxon>
        <taxon>asterids</taxon>
        <taxon>lamiids</taxon>
        <taxon>Solanales</taxon>
        <taxon>Solanaceae</taxon>
        <taxon>Solanoideae</taxon>
        <taxon>Solaneae</taxon>
        <taxon>Solanum</taxon>
    </lineage>
</organism>
<proteinExistence type="predicted"/>
<keyword evidence="2" id="KW-1185">Reference proteome</keyword>
<dbReference type="EMBL" id="JAWPEI010000003">
    <property type="protein sequence ID" value="KAK4731438.1"/>
    <property type="molecule type" value="Genomic_DNA"/>
</dbReference>
<comment type="caution">
    <text evidence="1">The sequence shown here is derived from an EMBL/GenBank/DDBJ whole genome shotgun (WGS) entry which is preliminary data.</text>
</comment>
<dbReference type="AlphaFoldDB" id="A0AAV9M064"/>
<name>A0AAV9M064_9SOLN</name>
<accession>A0AAV9M064</accession>
<sequence length="76" mass="9295">MMLVFLFTTRVYQYIIYEDNNKGIQVRSEHFIHQVHRRFWGICQSKRHYQKLIIAIMYSKSCLRDILCPNLQLMIT</sequence>
<protein>
    <submittedName>
        <fullName evidence="1">Uncharacterized protein</fullName>
    </submittedName>
</protein>